<dbReference type="RefSeq" id="WP_382391471.1">
    <property type="nucleotide sequence ID" value="NZ_JBHTCQ010000001.1"/>
</dbReference>
<dbReference type="InterPro" id="IPR050223">
    <property type="entry name" value="D-isomer_2-hydroxyacid_DH"/>
</dbReference>
<dbReference type="PANTHER" id="PTHR10996:SF283">
    <property type="entry name" value="GLYOXYLATE_HYDROXYPYRUVATE REDUCTASE B"/>
    <property type="match status" value="1"/>
</dbReference>
<dbReference type="SUPFAM" id="SSF51735">
    <property type="entry name" value="NAD(P)-binding Rossmann-fold domains"/>
    <property type="match status" value="1"/>
</dbReference>
<dbReference type="PANTHER" id="PTHR10996">
    <property type="entry name" value="2-HYDROXYACID DEHYDROGENASE-RELATED"/>
    <property type="match status" value="1"/>
</dbReference>
<gene>
    <name evidence="7" type="ORF">ACFQQL_03965</name>
</gene>
<dbReference type="InterPro" id="IPR036291">
    <property type="entry name" value="NAD(P)-bd_dom_sf"/>
</dbReference>
<evidence type="ECO:0000313" key="8">
    <source>
        <dbReference type="Proteomes" id="UP001596455"/>
    </source>
</evidence>
<evidence type="ECO:0000256" key="1">
    <source>
        <dbReference type="ARBA" id="ARBA00005854"/>
    </source>
</evidence>
<feature type="domain" description="D-isomer specific 2-hydroxyacid dehydrogenase catalytic" evidence="5">
    <location>
        <begin position="30"/>
        <end position="311"/>
    </location>
</feature>
<evidence type="ECO:0000256" key="3">
    <source>
        <dbReference type="RuleBase" id="RU003719"/>
    </source>
</evidence>
<reference evidence="8" key="1">
    <citation type="journal article" date="2019" name="Int. J. Syst. Evol. Microbiol.">
        <title>The Global Catalogue of Microorganisms (GCM) 10K type strain sequencing project: providing services to taxonomists for standard genome sequencing and annotation.</title>
        <authorList>
            <consortium name="The Broad Institute Genomics Platform"/>
            <consortium name="The Broad Institute Genome Sequencing Center for Infectious Disease"/>
            <person name="Wu L."/>
            <person name="Ma J."/>
        </authorList>
    </citation>
    <scope>NUCLEOTIDE SEQUENCE [LARGE SCALE GENOMIC DNA]</scope>
    <source>
        <strain evidence="8">JCM 1490</strain>
    </source>
</reference>
<evidence type="ECO:0000259" key="6">
    <source>
        <dbReference type="Pfam" id="PF02826"/>
    </source>
</evidence>
<feature type="region of interest" description="Disordered" evidence="4">
    <location>
        <begin position="301"/>
        <end position="320"/>
    </location>
</feature>
<evidence type="ECO:0000313" key="7">
    <source>
        <dbReference type="EMBL" id="MFC7404257.1"/>
    </source>
</evidence>
<evidence type="ECO:0000256" key="2">
    <source>
        <dbReference type="ARBA" id="ARBA00023002"/>
    </source>
</evidence>
<organism evidence="7 8">
    <name type="scientific">Georgenia alba</name>
    <dbReference type="NCBI Taxonomy" id="2233858"/>
    <lineage>
        <taxon>Bacteria</taxon>
        <taxon>Bacillati</taxon>
        <taxon>Actinomycetota</taxon>
        <taxon>Actinomycetes</taxon>
        <taxon>Micrococcales</taxon>
        <taxon>Bogoriellaceae</taxon>
        <taxon>Georgenia</taxon>
    </lineage>
</organism>
<accession>A0ABW2Q8I4</accession>
<dbReference type="SUPFAM" id="SSF52283">
    <property type="entry name" value="Formate/glycerate dehydrogenase catalytic domain-like"/>
    <property type="match status" value="1"/>
</dbReference>
<comment type="caution">
    <text evidence="7">The sequence shown here is derived from an EMBL/GenBank/DDBJ whole genome shotgun (WGS) entry which is preliminary data.</text>
</comment>
<keyword evidence="8" id="KW-1185">Reference proteome</keyword>
<dbReference type="InterPro" id="IPR043322">
    <property type="entry name" value="CtBP"/>
</dbReference>
<dbReference type="CDD" id="cd05299">
    <property type="entry name" value="CtBP_dh"/>
    <property type="match status" value="1"/>
</dbReference>
<dbReference type="Pfam" id="PF02826">
    <property type="entry name" value="2-Hacid_dh_C"/>
    <property type="match status" value="1"/>
</dbReference>
<dbReference type="PROSITE" id="PS00670">
    <property type="entry name" value="D_2_HYDROXYACID_DH_2"/>
    <property type="match status" value="1"/>
</dbReference>
<dbReference type="InterPro" id="IPR006139">
    <property type="entry name" value="D-isomer_2_OHA_DH_cat_dom"/>
</dbReference>
<dbReference type="Gene3D" id="3.40.50.720">
    <property type="entry name" value="NAD(P)-binding Rossmann-like Domain"/>
    <property type="match status" value="2"/>
</dbReference>
<keyword evidence="2 3" id="KW-0560">Oxidoreductase</keyword>
<protein>
    <submittedName>
        <fullName evidence="7">C-terminal binding protein</fullName>
    </submittedName>
</protein>
<dbReference type="Pfam" id="PF00389">
    <property type="entry name" value="2-Hacid_dh"/>
    <property type="match status" value="1"/>
</dbReference>
<evidence type="ECO:0000256" key="4">
    <source>
        <dbReference type="SAM" id="MobiDB-lite"/>
    </source>
</evidence>
<dbReference type="InterPro" id="IPR006140">
    <property type="entry name" value="D-isomer_DH_NAD-bd"/>
</dbReference>
<evidence type="ECO:0000259" key="5">
    <source>
        <dbReference type="Pfam" id="PF00389"/>
    </source>
</evidence>
<sequence length="320" mass="33448">MAVTDTAVPDETLERELAEQTGAEYRSVRDGLGLDEVLDGADVVFTNFATLGPQELARLAPGAVVVRYGVGVDNVDLAAAARLGVRVTNVPDYGADVVADHAATLAGLAVRRVMTLDRRMRAGEQPIAAEAGRIRSFAALTVGLVGAGRIARLVGRRLAAFGARIVAADPYADAEALAAEGLTLVDVETLLAEADVISLHAPLTDETRHLLDDATLARVRPGVVVVNTARGGLVDTDALLRALDAGRVAVAALDVTEPEPLPADHPLRTHPNVVLTPHSAFYAEESMARLQSLAVDEGRRALAGEPLRSPVPLPDTGGAR</sequence>
<comment type="similarity">
    <text evidence="1 3">Belongs to the D-isomer specific 2-hydroxyacid dehydrogenase family.</text>
</comment>
<dbReference type="Proteomes" id="UP001596455">
    <property type="component" value="Unassembled WGS sequence"/>
</dbReference>
<proteinExistence type="inferred from homology"/>
<dbReference type="EMBL" id="JBHTCQ010000001">
    <property type="protein sequence ID" value="MFC7404257.1"/>
    <property type="molecule type" value="Genomic_DNA"/>
</dbReference>
<feature type="domain" description="D-isomer specific 2-hydroxyacid dehydrogenase NAD-binding" evidence="6">
    <location>
        <begin position="109"/>
        <end position="280"/>
    </location>
</feature>
<name>A0ABW2Q8I4_9MICO</name>
<dbReference type="InterPro" id="IPR029753">
    <property type="entry name" value="D-isomer_DH_CS"/>
</dbReference>
<dbReference type="PROSITE" id="PS00671">
    <property type="entry name" value="D_2_HYDROXYACID_DH_3"/>
    <property type="match status" value="1"/>
</dbReference>